<keyword evidence="13 20" id="KW-0408">Iron</keyword>
<dbReference type="Gene3D" id="3.30.420.10">
    <property type="entry name" value="Ribonuclease H-like superfamily/Ribonuclease H"/>
    <property type="match status" value="1"/>
</dbReference>
<keyword evidence="10 20" id="KW-0863">Zinc-finger</keyword>
<dbReference type="GeneID" id="11530963"/>
<dbReference type="Pfam" id="PF24055">
    <property type="entry name" value="POL3_N"/>
    <property type="match status" value="1"/>
</dbReference>
<feature type="region of interest" description="Disordered" evidence="21">
    <location>
        <begin position="439"/>
        <end position="461"/>
    </location>
</feature>
<dbReference type="InterPro" id="IPR017964">
    <property type="entry name" value="DNA-dir_DNA_pol_B_CS"/>
</dbReference>
<comment type="catalytic activity">
    <reaction evidence="18 20">
        <text>DNA(n) + a 2'-deoxyribonucleoside 5'-triphosphate = DNA(n+1) + diphosphate</text>
        <dbReference type="Rhea" id="RHEA:22508"/>
        <dbReference type="Rhea" id="RHEA-COMP:17339"/>
        <dbReference type="Rhea" id="RHEA-COMP:17340"/>
        <dbReference type="ChEBI" id="CHEBI:33019"/>
        <dbReference type="ChEBI" id="CHEBI:61560"/>
        <dbReference type="ChEBI" id="CHEBI:173112"/>
        <dbReference type="EC" id="2.7.7.7"/>
    </reaction>
</comment>
<dbReference type="OMA" id="GRNKMGF"/>
<sequence>MTDEDKLKSLEDSYTLNADHIYIQLNDYDFYSTKPSILDSTHGTSLPLHKFENVPVIRIFGSLPTGHQVLCHVHGIYPYIYVGYDGSIHDISTVMNQKCSNIHSKLENLSRVQLGNQKNDKASSHSKNDNNHRLKYVANVSIVKGIPFYGYHVGWSLFYKISFLKPHFVNRISDLIRNGDLFKNGAQIYEAHIPYYLQFCADFNLFGCSWLELDTCYFRKPILNKILELDKLLLTPELEKFVTKFAGQNSSKVLDSNMFPKVGNSLLEVDVLPQYINNRNSLDFVDLHHDFIEKNNENIDEVRTRYINSTKHLNKEIESIREAFDLPPYFGEKINGRYNIESKWNNLKELKNIFEKTEARLYRKNGKTTTFDGYISNDPRFNKINTPHGMIDELWPNAAIEIEDNITNDKENLNNITKSYSKPMSDLETDIGLLEVVTDNENNNSEEEGDINRESHKEPMSEMDVDKPILGKEQKSQGPFSIDFQLTQSIANKRQLSINDFSNADEDIKNIKQRRTDYIGIPVGRSAYACNPCNISYNSIVSDLENDGYPKVDYKNPFFSNPVDLKNQSYSYSGKLFEITSSHLSQRIPLQFDESEIVIQDASSSKYFSSWKYLPEPPTFQEVQRSETSIGLKYKPNKSSLNKSIGGFRYAMDSETSITKQKSNIHSVLTHLTLEVHTQSRHDKVPDPKHDRIQLIIWKVDEDSFPFDLNISTEGVMIVVEEKTDPELLGIITSAIGNLPVGIYYSELEMFDAIIDLILFFDPDILSGFEVQKSSWGYMSERCTHVYKFDFLNEICRATKYTNNRKNSKWGTSHTTSISVPGRHVLNIWRAMRSEVNLKQYTVEILAYEVLHKRLPRFSSQYLTELWNSRDITKIRTVVFYWINRVRVNVSLLKKQDYIERIIEQARLIGIDFYSVYYRGSQFNVESVLVRLCKSESFLLLSPSKDDVRNQKPLECVPLVMEPDSLFYKSPLVVLDFQSLYPSVMMAYNYCYSTMLGRVNEMSYVGNKIGVTSINYDENILTLLKDDIIISPNGIAFVKPSVRKSTLTKMLNEILTTRFLVKKTMKDLPAENSKLNRLMNSRQLALKLLANVTYGYASASFSGRMPNSDLSDAIVQTGREILQNAIEFIEGSEKYGAKVVYADTDSLFVYLPGKTREDAFSIGRELATEISRRNPDPIVLNFEKVYNPCILLSKKRYVGYAYEYESQIKPIFNAKGIETVRRDGYRLQQQVVEKALTIFFSTQDLSLVKKYLFEIFTKLDRGEIPIQDLCFAQEVKLGSYKSIDTAPAGAQVAMREMKNDKRAEPQYKERVPYLVVKGEAGQILRDRSISPKEFLQNPSLEIDSEYYITKTLVPPLNRFFRLTGVDVNEWLNEMPRFKKILTGEENQQLKKILNFSECINCHQSFTTGISTLCSDCSNQKSATAVNLIESIRKSETAYENIQTVCRVCSFKYSHDAGPINSDISSNCISLDCPVYFSKLKTKKQLKSKQYSEIQRQLNTFDSW</sequence>
<evidence type="ECO:0000256" key="4">
    <source>
        <dbReference type="ARBA" id="ARBA00022485"/>
    </source>
</evidence>
<keyword evidence="8 20" id="KW-0479">Metal-binding</keyword>
<evidence type="ECO:0000256" key="16">
    <source>
        <dbReference type="ARBA" id="ARBA00023204"/>
    </source>
</evidence>
<dbReference type="Pfam" id="PF14260">
    <property type="entry name" value="zf-C4pol"/>
    <property type="match status" value="1"/>
</dbReference>
<keyword evidence="12 20" id="KW-0239">DNA-directed DNA polymerase</keyword>
<dbReference type="OrthoDB" id="2414538at2759"/>
<dbReference type="SUPFAM" id="SSF53098">
    <property type="entry name" value="Ribonuclease H-like"/>
    <property type="match status" value="1"/>
</dbReference>
<keyword evidence="17 20" id="KW-0539">Nucleus</keyword>
<dbReference type="InterPro" id="IPR006172">
    <property type="entry name" value="DNA-dir_DNA_pol_B"/>
</dbReference>
<feature type="domain" description="DNA polymerase zeta catalytic subunit N-terminal" evidence="26">
    <location>
        <begin position="23"/>
        <end position="74"/>
    </location>
</feature>
<dbReference type="InterPro" id="IPR006133">
    <property type="entry name" value="DNA-dir_DNA_pol_B_exonuc"/>
</dbReference>
<evidence type="ECO:0000256" key="3">
    <source>
        <dbReference type="ARBA" id="ARBA00005755"/>
    </source>
</evidence>
<evidence type="ECO:0000259" key="26">
    <source>
        <dbReference type="Pfam" id="PF24065"/>
    </source>
</evidence>
<dbReference type="GO" id="GO:0000724">
    <property type="term" value="P:double-strand break repair via homologous recombination"/>
    <property type="evidence" value="ECO:0007669"/>
    <property type="project" value="TreeGrafter"/>
</dbReference>
<feature type="domain" description="C4-type zinc-finger of DNA polymerase delta" evidence="24">
    <location>
        <begin position="1398"/>
        <end position="1478"/>
    </location>
</feature>
<dbReference type="GO" id="GO:0070987">
    <property type="term" value="P:error-free translesion synthesis"/>
    <property type="evidence" value="ECO:0007669"/>
    <property type="project" value="EnsemblFungi"/>
</dbReference>
<keyword evidence="9" id="KW-0227">DNA damage</keyword>
<evidence type="ECO:0000256" key="5">
    <source>
        <dbReference type="ARBA" id="ARBA00022679"/>
    </source>
</evidence>
<proteinExistence type="inferred from homology"/>
<dbReference type="PANTHER" id="PTHR45812:SF1">
    <property type="entry name" value="DNA POLYMERASE ZETA CATALYTIC SUBUNIT"/>
    <property type="match status" value="1"/>
</dbReference>
<dbReference type="GO" id="GO:0005739">
    <property type="term" value="C:mitochondrion"/>
    <property type="evidence" value="ECO:0007669"/>
    <property type="project" value="EnsemblFungi"/>
</dbReference>
<dbReference type="eggNOG" id="KOG0968">
    <property type="taxonomic scope" value="Eukaryota"/>
</dbReference>
<evidence type="ECO:0000256" key="7">
    <source>
        <dbReference type="ARBA" id="ARBA00022705"/>
    </source>
</evidence>
<dbReference type="GO" id="GO:0042276">
    <property type="term" value="P:error-prone translesion synthesis"/>
    <property type="evidence" value="ECO:0007669"/>
    <property type="project" value="EnsemblFungi"/>
</dbReference>
<evidence type="ECO:0000256" key="11">
    <source>
        <dbReference type="ARBA" id="ARBA00022833"/>
    </source>
</evidence>
<keyword evidence="28" id="KW-1185">Reference proteome</keyword>
<evidence type="ECO:0000256" key="17">
    <source>
        <dbReference type="ARBA" id="ARBA00023242"/>
    </source>
</evidence>
<feature type="domain" description="DNA polymerase delta/zeta catalytic subunit N-terminal" evidence="25">
    <location>
        <begin position="75"/>
        <end position="169"/>
    </location>
</feature>
<dbReference type="InterPro" id="IPR023211">
    <property type="entry name" value="DNA_pol_palm_dom_sf"/>
</dbReference>
<dbReference type="PANTHER" id="PTHR45812">
    <property type="entry name" value="DNA POLYMERASE ZETA CATALYTIC SUBUNIT"/>
    <property type="match status" value="1"/>
</dbReference>
<gene>
    <name evidence="27" type="primary">TPHA0D01380</name>
    <name evidence="27" type="ordered locus">TPHA_0D01380</name>
</gene>
<evidence type="ECO:0000313" key="28">
    <source>
        <dbReference type="Proteomes" id="UP000005666"/>
    </source>
</evidence>
<evidence type="ECO:0000259" key="25">
    <source>
        <dbReference type="Pfam" id="PF24055"/>
    </source>
</evidence>
<dbReference type="InterPro" id="IPR036397">
    <property type="entry name" value="RNaseH_sf"/>
</dbReference>
<dbReference type="GO" id="GO:0003887">
    <property type="term" value="F:DNA-directed DNA polymerase activity"/>
    <property type="evidence" value="ECO:0007669"/>
    <property type="project" value="UniProtKB-KW"/>
</dbReference>
<keyword evidence="14 20" id="KW-0411">Iron-sulfur</keyword>
<keyword evidence="11 20" id="KW-0862">Zinc</keyword>
<dbReference type="GO" id="GO:0016035">
    <property type="term" value="C:zeta DNA polymerase complex"/>
    <property type="evidence" value="ECO:0007669"/>
    <property type="project" value="EnsemblFungi"/>
</dbReference>
<evidence type="ECO:0000256" key="1">
    <source>
        <dbReference type="ARBA" id="ARBA00001966"/>
    </source>
</evidence>
<evidence type="ECO:0000313" key="27">
    <source>
        <dbReference type="EMBL" id="CCE62779.1"/>
    </source>
</evidence>
<comment type="subcellular location">
    <subcellularLocation>
        <location evidence="2 20">Nucleus</location>
    </subcellularLocation>
</comment>
<dbReference type="InterPro" id="IPR006134">
    <property type="entry name" value="DNA-dir_DNA_pol_B_multi_dom"/>
</dbReference>
<dbReference type="CDD" id="cd05778">
    <property type="entry name" value="DNA_polB_zeta_exo"/>
    <property type="match status" value="1"/>
</dbReference>
<dbReference type="Gene3D" id="1.10.132.60">
    <property type="entry name" value="DNA polymerase family B, C-terminal domain"/>
    <property type="match status" value="1"/>
</dbReference>
<feature type="compositionally biased region" description="Basic and acidic residues" evidence="21">
    <location>
        <begin position="450"/>
        <end position="461"/>
    </location>
</feature>
<evidence type="ECO:0000256" key="9">
    <source>
        <dbReference type="ARBA" id="ARBA00022763"/>
    </source>
</evidence>
<evidence type="ECO:0000256" key="12">
    <source>
        <dbReference type="ARBA" id="ARBA00022932"/>
    </source>
</evidence>
<evidence type="ECO:0000256" key="21">
    <source>
        <dbReference type="SAM" id="MobiDB-lite"/>
    </source>
</evidence>
<protein>
    <recommendedName>
        <fullName evidence="20">DNA polymerase</fullName>
        <ecNumber evidence="20">2.7.7.7</ecNumber>
    </recommendedName>
</protein>
<dbReference type="InterPro" id="IPR056435">
    <property type="entry name" value="DPOD/Z_N"/>
</dbReference>
<dbReference type="InterPro" id="IPR043502">
    <property type="entry name" value="DNA/RNA_pol_sf"/>
</dbReference>
<evidence type="ECO:0000259" key="22">
    <source>
        <dbReference type="Pfam" id="PF00136"/>
    </source>
</evidence>
<dbReference type="Pfam" id="PF00136">
    <property type="entry name" value="DNA_pol_B"/>
    <property type="match status" value="1"/>
</dbReference>
<dbReference type="FunFam" id="1.10.132.60:FF:000007">
    <property type="entry name" value="DNA polymerase"/>
    <property type="match status" value="1"/>
</dbReference>
<dbReference type="InterPro" id="IPR025687">
    <property type="entry name" value="Znf-C4pol"/>
</dbReference>
<dbReference type="Gene3D" id="3.90.1600.10">
    <property type="entry name" value="Palm domain of DNA polymerase"/>
    <property type="match status" value="1"/>
</dbReference>
<name>G8BSF8_TETPH</name>
<keyword evidence="4 20" id="KW-0004">4Fe-4S</keyword>
<dbReference type="CDD" id="cd05534">
    <property type="entry name" value="POLBc_zeta"/>
    <property type="match status" value="1"/>
</dbReference>
<evidence type="ECO:0000256" key="14">
    <source>
        <dbReference type="ARBA" id="ARBA00023014"/>
    </source>
</evidence>
<evidence type="ECO:0000256" key="10">
    <source>
        <dbReference type="ARBA" id="ARBA00022771"/>
    </source>
</evidence>
<evidence type="ECO:0000256" key="8">
    <source>
        <dbReference type="ARBA" id="ARBA00022723"/>
    </source>
</evidence>
<evidence type="ECO:0000256" key="6">
    <source>
        <dbReference type="ARBA" id="ARBA00022695"/>
    </source>
</evidence>
<dbReference type="GO" id="GO:0051539">
    <property type="term" value="F:4 iron, 4 sulfur cluster binding"/>
    <property type="evidence" value="ECO:0007669"/>
    <property type="project" value="UniProtKB-KW"/>
</dbReference>
<evidence type="ECO:0000256" key="19">
    <source>
        <dbReference type="ARBA" id="ARBA00066055"/>
    </source>
</evidence>
<dbReference type="PROSITE" id="PS00116">
    <property type="entry name" value="DNA_POLYMERASE_B"/>
    <property type="match status" value="1"/>
</dbReference>
<dbReference type="InterPro" id="IPR042087">
    <property type="entry name" value="DNA_pol_B_thumb"/>
</dbReference>
<dbReference type="EMBL" id="HE612859">
    <property type="protein sequence ID" value="CCE62779.1"/>
    <property type="molecule type" value="Genomic_DNA"/>
</dbReference>
<dbReference type="Gene3D" id="3.30.342.10">
    <property type="entry name" value="DNA Polymerase, chain B, domain 1"/>
    <property type="match status" value="1"/>
</dbReference>
<dbReference type="KEGG" id="tpf:TPHA_0D01380"/>
<dbReference type="InterPro" id="IPR030559">
    <property type="entry name" value="PolZ_Rev3"/>
</dbReference>
<evidence type="ECO:0000256" key="2">
    <source>
        <dbReference type="ARBA" id="ARBA00004123"/>
    </source>
</evidence>
<dbReference type="GO" id="GO:0006260">
    <property type="term" value="P:DNA replication"/>
    <property type="evidence" value="ECO:0007669"/>
    <property type="project" value="UniProtKB-KW"/>
</dbReference>
<accession>G8BSF8</accession>
<dbReference type="Pfam" id="PF03104">
    <property type="entry name" value="DNA_pol_B_exo1"/>
    <property type="match status" value="1"/>
</dbReference>
<dbReference type="SMART" id="SM00486">
    <property type="entry name" value="POLBc"/>
    <property type="match status" value="1"/>
</dbReference>
<organism evidence="27 28">
    <name type="scientific">Tetrapisispora phaffii (strain ATCC 24235 / CBS 4417 / NBRC 1672 / NRRL Y-8282 / UCD 70-5)</name>
    <name type="common">Yeast</name>
    <name type="synonym">Fabospora phaffii</name>
    <dbReference type="NCBI Taxonomy" id="1071381"/>
    <lineage>
        <taxon>Eukaryota</taxon>
        <taxon>Fungi</taxon>
        <taxon>Dikarya</taxon>
        <taxon>Ascomycota</taxon>
        <taxon>Saccharomycotina</taxon>
        <taxon>Saccharomycetes</taxon>
        <taxon>Saccharomycetales</taxon>
        <taxon>Saccharomycetaceae</taxon>
        <taxon>Tetrapisispora</taxon>
    </lineage>
</organism>
<keyword evidence="16" id="KW-0234">DNA repair</keyword>
<dbReference type="EC" id="2.7.7.7" evidence="20"/>
<comment type="similarity">
    <text evidence="3 20">Belongs to the DNA polymerase type-B family.</text>
</comment>
<evidence type="ECO:0000256" key="20">
    <source>
        <dbReference type="RuleBase" id="RU000442"/>
    </source>
</evidence>
<dbReference type="RefSeq" id="XP_003685213.1">
    <property type="nucleotide sequence ID" value="XM_003685165.1"/>
</dbReference>
<evidence type="ECO:0000256" key="15">
    <source>
        <dbReference type="ARBA" id="ARBA00023125"/>
    </source>
</evidence>
<dbReference type="InterPro" id="IPR012337">
    <property type="entry name" value="RNaseH-like_sf"/>
</dbReference>
<dbReference type="STRING" id="1071381.G8BSF8"/>
<evidence type="ECO:0000256" key="13">
    <source>
        <dbReference type="ARBA" id="ARBA00023004"/>
    </source>
</evidence>
<keyword evidence="6 20" id="KW-0548">Nucleotidyltransferase</keyword>
<dbReference type="HOGENOM" id="CLU_000203_3_1_1"/>
<dbReference type="GO" id="GO:0005634">
    <property type="term" value="C:nucleus"/>
    <property type="evidence" value="ECO:0007669"/>
    <property type="project" value="UniProtKB-SubCell"/>
</dbReference>
<dbReference type="Gene3D" id="1.10.287.690">
    <property type="entry name" value="Helix hairpin bin"/>
    <property type="match status" value="1"/>
</dbReference>
<feature type="domain" description="DNA-directed DNA polymerase family B exonuclease" evidence="23">
    <location>
        <begin position="653"/>
        <end position="842"/>
    </location>
</feature>
<keyword evidence="5 20" id="KW-0808">Transferase</keyword>
<dbReference type="GO" id="GO:0003677">
    <property type="term" value="F:DNA binding"/>
    <property type="evidence" value="ECO:0007669"/>
    <property type="project" value="UniProtKB-KW"/>
</dbReference>
<evidence type="ECO:0000259" key="23">
    <source>
        <dbReference type="Pfam" id="PF03104"/>
    </source>
</evidence>
<evidence type="ECO:0000256" key="18">
    <source>
        <dbReference type="ARBA" id="ARBA00049244"/>
    </source>
</evidence>
<keyword evidence="15 20" id="KW-0238">DNA-binding</keyword>
<comment type="cofactor">
    <cofactor evidence="1 20">
        <name>[4Fe-4S] cluster</name>
        <dbReference type="ChEBI" id="CHEBI:49883"/>
    </cofactor>
</comment>
<dbReference type="Pfam" id="PF24065">
    <property type="entry name" value="REV3_N"/>
    <property type="match status" value="1"/>
</dbReference>
<feature type="domain" description="DNA-directed DNA polymerase family B multifunctional" evidence="22">
    <location>
        <begin position="912"/>
        <end position="1360"/>
    </location>
</feature>
<dbReference type="GO" id="GO:0008270">
    <property type="term" value="F:zinc ion binding"/>
    <property type="evidence" value="ECO:0007669"/>
    <property type="project" value="UniProtKB-KW"/>
</dbReference>
<dbReference type="SUPFAM" id="SSF56672">
    <property type="entry name" value="DNA/RNA polymerases"/>
    <property type="match status" value="1"/>
</dbReference>
<reference evidence="27 28" key="1">
    <citation type="journal article" date="2011" name="Proc. Natl. Acad. Sci. U.S.A.">
        <title>Evolutionary erosion of yeast sex chromosomes by mating-type switching accidents.</title>
        <authorList>
            <person name="Gordon J.L."/>
            <person name="Armisen D."/>
            <person name="Proux-Wera E."/>
            <person name="Oheigeartaigh S.S."/>
            <person name="Byrne K.P."/>
            <person name="Wolfe K.H."/>
        </authorList>
    </citation>
    <scope>NUCLEOTIDE SEQUENCE [LARGE SCALE GENOMIC DNA]</scope>
    <source>
        <strain evidence="28">ATCC 24235 / CBS 4417 / NBRC 1672 / NRRL Y-8282 / UCD 70-5</strain>
    </source>
</reference>
<keyword evidence="7 20" id="KW-0235">DNA replication</keyword>
<evidence type="ECO:0000259" key="24">
    <source>
        <dbReference type="Pfam" id="PF14260"/>
    </source>
</evidence>
<dbReference type="GO" id="GO:0000166">
    <property type="term" value="F:nucleotide binding"/>
    <property type="evidence" value="ECO:0007669"/>
    <property type="project" value="InterPro"/>
</dbReference>
<comment type="subunit">
    <text evidence="19">Forms DNA polymerase zeta with REV7.</text>
</comment>
<dbReference type="Proteomes" id="UP000005666">
    <property type="component" value="Chromosome 4"/>
</dbReference>
<dbReference type="InterPro" id="IPR056447">
    <property type="entry name" value="REV3_N"/>
</dbReference>
<dbReference type="FunFam" id="1.10.287.690:FF:000002">
    <property type="entry name" value="DNA polymerase zeta"/>
    <property type="match status" value="1"/>
</dbReference>
<dbReference type="PRINTS" id="PR00106">
    <property type="entry name" value="DNAPOLB"/>
</dbReference>